<dbReference type="GeneID" id="37222800"/>
<dbReference type="Pfam" id="PF26053">
    <property type="entry name" value="DUF8016"/>
    <property type="match status" value="1"/>
</dbReference>
<dbReference type="RefSeq" id="XP_025573695.1">
    <property type="nucleotide sequence ID" value="XM_025717935.1"/>
</dbReference>
<organism evidence="3 4">
    <name type="scientific">Aspergillus ibericus CBS 121593</name>
    <dbReference type="NCBI Taxonomy" id="1448316"/>
    <lineage>
        <taxon>Eukaryota</taxon>
        <taxon>Fungi</taxon>
        <taxon>Dikarya</taxon>
        <taxon>Ascomycota</taxon>
        <taxon>Pezizomycotina</taxon>
        <taxon>Eurotiomycetes</taxon>
        <taxon>Eurotiomycetidae</taxon>
        <taxon>Eurotiales</taxon>
        <taxon>Aspergillaceae</taxon>
        <taxon>Aspergillus</taxon>
        <taxon>Aspergillus subgen. Circumdati</taxon>
    </lineage>
</organism>
<dbReference type="STRING" id="1448316.A0A395GXF5"/>
<sequence length="660" mass="72731">MQNLDVTLERGITYDLGNITYFANTRYPRSTVEPESVRNISLSSSGFTPITVLMVNESVITGKLLESTINSYLAGDDVFSVDFLGQIYISSPLPKVTLDTSSLNYLESMGVRHLYLDSTVFNHIPNHAIPVRSNDHHMPSGPYTALVSDKSISFFNTYRLYEDNYRNFITGAYPSNDGMDSFNPLPAMRSRVWAPLIPVPSRIYSWNDSRPLAGKRVAIKDLFDIKGLQTSAGSQAWIQITPTANSTAPAIQRLVDLGAMLVGKYKLAQFASGSNPWDWTDEQYPFSPRGDGYLTCAGSSSGGGCSVAAYDWLDNAIGTDTGSSMRRPAAVSGTYGNRPSQGMMTLDGVVPVSWAQDTIGVFDRDPISWSQFAKAWYTPALHQNTSITGLPPLSIPNTTTAFPSRILYPDEYFPMPNPSAQAIFTSSLTRISTLFNMTIHHFNLTATITSAAIFPDTTLNWDRLANNTIALTTWPQYLTVAQPLISTWSALHNHRFPPVDPQIRTLWTSLDPSTLTNQDAYTQALHSRAQSISWFERTILTQSPTTCSDSLIICDENTGGLPSYREQSLNKPPNATLLTTYPGGAAIPCNTICSLFGCADFTIPLNQTPYLSPISKIPEQWPVSMNLMVRRGCDFILFDMVERMAEAGIISAVKTGRTAY</sequence>
<dbReference type="InterPro" id="IPR058329">
    <property type="entry name" value="Arp1_N"/>
</dbReference>
<evidence type="ECO:0000259" key="1">
    <source>
        <dbReference type="Pfam" id="PF01425"/>
    </source>
</evidence>
<dbReference type="Proteomes" id="UP000249402">
    <property type="component" value="Unassembled WGS sequence"/>
</dbReference>
<protein>
    <submittedName>
        <fullName evidence="3">Amidase family protein</fullName>
    </submittedName>
</protein>
<keyword evidence="4" id="KW-1185">Reference proteome</keyword>
<dbReference type="OrthoDB" id="5423360at2759"/>
<feature type="domain" description="Amidase" evidence="1">
    <location>
        <begin position="208"/>
        <end position="443"/>
    </location>
</feature>
<dbReference type="AlphaFoldDB" id="A0A395GXF5"/>
<dbReference type="InterPro" id="IPR023631">
    <property type="entry name" value="Amidase_dom"/>
</dbReference>
<name>A0A395GXF5_9EURO</name>
<feature type="domain" description="Scytalone dehydratase-like protein Arp1 N-terminal" evidence="2">
    <location>
        <begin position="26"/>
        <end position="159"/>
    </location>
</feature>
<dbReference type="PANTHER" id="PTHR46310">
    <property type="entry name" value="AMIDASE 1"/>
    <property type="match status" value="1"/>
</dbReference>
<dbReference type="VEuPathDB" id="FungiDB:BO80DRAFT_410648"/>
<dbReference type="PANTHER" id="PTHR46310:SF7">
    <property type="entry name" value="AMIDASE 1"/>
    <property type="match status" value="1"/>
</dbReference>
<dbReference type="SUPFAM" id="SSF75304">
    <property type="entry name" value="Amidase signature (AS) enzymes"/>
    <property type="match status" value="1"/>
</dbReference>
<dbReference type="EMBL" id="KZ824447">
    <property type="protein sequence ID" value="RAK99367.1"/>
    <property type="molecule type" value="Genomic_DNA"/>
</dbReference>
<evidence type="ECO:0000313" key="3">
    <source>
        <dbReference type="EMBL" id="RAK99367.1"/>
    </source>
</evidence>
<dbReference type="Pfam" id="PF01425">
    <property type="entry name" value="Amidase"/>
    <property type="match status" value="1"/>
</dbReference>
<dbReference type="InterPro" id="IPR036928">
    <property type="entry name" value="AS_sf"/>
</dbReference>
<accession>A0A395GXF5</accession>
<gene>
    <name evidence="3" type="ORF">BO80DRAFT_410648</name>
</gene>
<evidence type="ECO:0000313" key="4">
    <source>
        <dbReference type="Proteomes" id="UP000249402"/>
    </source>
</evidence>
<proteinExistence type="predicted"/>
<evidence type="ECO:0000259" key="2">
    <source>
        <dbReference type="Pfam" id="PF26053"/>
    </source>
</evidence>
<reference evidence="3 4" key="1">
    <citation type="submission" date="2018-02" db="EMBL/GenBank/DDBJ databases">
        <title>The genomes of Aspergillus section Nigri reveals drivers in fungal speciation.</title>
        <authorList>
            <consortium name="DOE Joint Genome Institute"/>
            <person name="Vesth T.C."/>
            <person name="Nybo J."/>
            <person name="Theobald S."/>
            <person name="Brandl J."/>
            <person name="Frisvad J.C."/>
            <person name="Nielsen K.F."/>
            <person name="Lyhne E.K."/>
            <person name="Kogle M.E."/>
            <person name="Kuo A."/>
            <person name="Riley R."/>
            <person name="Clum A."/>
            <person name="Nolan M."/>
            <person name="Lipzen A."/>
            <person name="Salamov A."/>
            <person name="Henrissat B."/>
            <person name="Wiebenga A."/>
            <person name="De vries R.P."/>
            <person name="Grigoriev I.V."/>
            <person name="Mortensen U.H."/>
            <person name="Andersen M.R."/>
            <person name="Baker S.E."/>
        </authorList>
    </citation>
    <scope>NUCLEOTIDE SEQUENCE [LARGE SCALE GENOMIC DNA]</scope>
    <source>
        <strain evidence="3 4">CBS 121593</strain>
    </source>
</reference>
<dbReference type="Gene3D" id="3.90.1300.10">
    <property type="entry name" value="Amidase signature (AS) domain"/>
    <property type="match status" value="1"/>
</dbReference>